<sequence length="283" mass="30320">MVSTRQHPRDFPAPEASPTKGSPRKSLRNSTASPAPSSSDFESSPLTTAQTVTKRAVSNSVAAVDKALVNATTSSGPWSHTASNLTLAWIAISLPLVIWDSLYILLRPHTMQGGVLQWPIWKPYEIYAAIDHVYGQPGWDNKDGFGGGQGFINAIEAILYGLYAMIVYHHGIQAAGGSGIQIGEGVKGWFAGGVKVQGRKGNQALLIGFTAAVMTLSKTVLYYAVEYYSDFKNVKHNDVPTLILFYGVMNGLWVIFPAYMTLTFGSDILAGLDAGAESSGKSS</sequence>
<dbReference type="EMBL" id="CAOQHR010000004">
    <property type="protein sequence ID" value="CAI6333832.1"/>
    <property type="molecule type" value="Genomic_DNA"/>
</dbReference>
<dbReference type="Proteomes" id="UP001152607">
    <property type="component" value="Unassembled WGS sequence"/>
</dbReference>
<dbReference type="AlphaFoldDB" id="A0A9W4XUX8"/>
<feature type="compositionally biased region" description="Low complexity" evidence="1">
    <location>
        <begin position="33"/>
        <end position="45"/>
    </location>
</feature>
<feature type="transmembrane region" description="Helical" evidence="2">
    <location>
        <begin position="204"/>
        <end position="223"/>
    </location>
</feature>
<name>A0A9W4XUX8_9PLEO</name>
<keyword evidence="2" id="KW-0472">Membrane</keyword>
<organism evidence="3 4">
    <name type="scientific">Periconia digitata</name>
    <dbReference type="NCBI Taxonomy" id="1303443"/>
    <lineage>
        <taxon>Eukaryota</taxon>
        <taxon>Fungi</taxon>
        <taxon>Dikarya</taxon>
        <taxon>Ascomycota</taxon>
        <taxon>Pezizomycotina</taxon>
        <taxon>Dothideomycetes</taxon>
        <taxon>Pleosporomycetidae</taxon>
        <taxon>Pleosporales</taxon>
        <taxon>Massarineae</taxon>
        <taxon>Periconiaceae</taxon>
        <taxon>Periconia</taxon>
    </lineage>
</organism>
<evidence type="ECO:0000313" key="3">
    <source>
        <dbReference type="EMBL" id="CAI6333832.1"/>
    </source>
</evidence>
<keyword evidence="2" id="KW-1133">Transmembrane helix</keyword>
<gene>
    <name evidence="3" type="ORF">PDIGIT_LOCUS6882</name>
</gene>
<dbReference type="OrthoDB" id="60858at2759"/>
<comment type="caution">
    <text evidence="3">The sequence shown here is derived from an EMBL/GenBank/DDBJ whole genome shotgun (WGS) entry which is preliminary data.</text>
</comment>
<accession>A0A9W4XUX8</accession>
<keyword evidence="4" id="KW-1185">Reference proteome</keyword>
<feature type="transmembrane region" description="Helical" evidence="2">
    <location>
        <begin position="87"/>
        <end position="106"/>
    </location>
</feature>
<protein>
    <recommendedName>
        <fullName evidence="5">C6 transcription factor</fullName>
    </recommendedName>
</protein>
<dbReference type="PANTHER" id="PTHR37919:SF2">
    <property type="entry name" value="EXPERA DOMAIN-CONTAINING PROTEIN"/>
    <property type="match status" value="1"/>
</dbReference>
<evidence type="ECO:0008006" key="5">
    <source>
        <dbReference type="Google" id="ProtNLM"/>
    </source>
</evidence>
<reference evidence="3" key="1">
    <citation type="submission" date="2023-01" db="EMBL/GenBank/DDBJ databases">
        <authorList>
            <person name="Van Ghelder C."/>
            <person name="Rancurel C."/>
        </authorList>
    </citation>
    <scope>NUCLEOTIDE SEQUENCE</scope>
    <source>
        <strain evidence="3">CNCM I-4278</strain>
    </source>
</reference>
<feature type="transmembrane region" description="Helical" evidence="2">
    <location>
        <begin position="243"/>
        <end position="262"/>
    </location>
</feature>
<proteinExistence type="predicted"/>
<evidence type="ECO:0000313" key="4">
    <source>
        <dbReference type="Proteomes" id="UP001152607"/>
    </source>
</evidence>
<evidence type="ECO:0000256" key="2">
    <source>
        <dbReference type="SAM" id="Phobius"/>
    </source>
</evidence>
<feature type="region of interest" description="Disordered" evidence="1">
    <location>
        <begin position="1"/>
        <end position="49"/>
    </location>
</feature>
<keyword evidence="2" id="KW-0812">Transmembrane</keyword>
<evidence type="ECO:0000256" key="1">
    <source>
        <dbReference type="SAM" id="MobiDB-lite"/>
    </source>
</evidence>
<dbReference type="PANTHER" id="PTHR37919">
    <property type="entry name" value="PROTEIN CBG05606"/>
    <property type="match status" value="1"/>
</dbReference>